<evidence type="ECO:0000256" key="29">
    <source>
        <dbReference type="SAM" id="SignalP"/>
    </source>
</evidence>
<keyword evidence="19" id="KW-0675">Receptor</keyword>
<proteinExistence type="inferred from homology"/>
<dbReference type="Pfam" id="PF13855">
    <property type="entry name" value="LRR_8"/>
    <property type="match status" value="3"/>
</dbReference>
<dbReference type="EMBL" id="CM029041">
    <property type="protein sequence ID" value="KAG2630648.1"/>
    <property type="molecule type" value="Genomic_DNA"/>
</dbReference>
<evidence type="ECO:0000256" key="9">
    <source>
        <dbReference type="ARBA" id="ARBA00022614"/>
    </source>
</evidence>
<keyword evidence="14 26" id="KW-0547">Nucleotide-binding</keyword>
<dbReference type="InterPro" id="IPR001245">
    <property type="entry name" value="Ser-Thr/Tyr_kinase_cat_dom"/>
</dbReference>
<dbReference type="EMBL" id="CM029041">
    <property type="protein sequence ID" value="KAG2630647.1"/>
    <property type="molecule type" value="Genomic_DNA"/>
</dbReference>
<evidence type="ECO:0000256" key="18">
    <source>
        <dbReference type="ARBA" id="ARBA00023136"/>
    </source>
</evidence>
<evidence type="ECO:0000256" key="13">
    <source>
        <dbReference type="ARBA" id="ARBA00022737"/>
    </source>
</evidence>
<dbReference type="InterPro" id="IPR055414">
    <property type="entry name" value="LRR_R13L4/SHOC2-like"/>
</dbReference>
<dbReference type="Proteomes" id="UP000823388">
    <property type="component" value="Chromosome 3K"/>
</dbReference>
<evidence type="ECO:0000256" key="23">
    <source>
        <dbReference type="ARBA" id="ARBA00054320"/>
    </source>
</evidence>
<dbReference type="FunFam" id="1.10.510.10:FF:000358">
    <property type="entry name" value="Putative leucine-rich repeat receptor-like serine/threonine-protein kinase"/>
    <property type="match status" value="1"/>
</dbReference>
<evidence type="ECO:0000256" key="19">
    <source>
        <dbReference type="ARBA" id="ARBA00023170"/>
    </source>
</evidence>
<dbReference type="Pfam" id="PF08263">
    <property type="entry name" value="LRRNT_2"/>
    <property type="match status" value="1"/>
</dbReference>
<dbReference type="InterPro" id="IPR003591">
    <property type="entry name" value="Leu-rich_rpt_typical-subtyp"/>
</dbReference>
<dbReference type="InterPro" id="IPR032675">
    <property type="entry name" value="LRR_dom_sf"/>
</dbReference>
<dbReference type="SMART" id="SM00365">
    <property type="entry name" value="LRR_SD22"/>
    <property type="match status" value="8"/>
</dbReference>
<dbReference type="GO" id="GO:0005789">
    <property type="term" value="C:endoplasmic reticulum membrane"/>
    <property type="evidence" value="ECO:0007669"/>
    <property type="project" value="UniProtKB-SubCell"/>
</dbReference>
<dbReference type="InterPro" id="IPR000719">
    <property type="entry name" value="Prot_kinase_dom"/>
</dbReference>
<evidence type="ECO:0000259" key="30">
    <source>
        <dbReference type="PROSITE" id="PS50011"/>
    </source>
</evidence>
<dbReference type="Gene3D" id="3.30.200.20">
    <property type="entry name" value="Phosphorylase Kinase, domain 1"/>
    <property type="match status" value="1"/>
</dbReference>
<keyword evidence="6" id="KW-1003">Cell membrane</keyword>
<keyword evidence="11 28" id="KW-0812">Transmembrane</keyword>
<keyword evidence="10" id="KW-0808">Transferase</keyword>
<keyword evidence="13" id="KW-0677">Repeat</keyword>
<comment type="function">
    <text evidence="23">Receptor kinase that detects X.oryzae pv. oryzae protein Ax21 to promote innate immunity. Following X.oryzae pv. oryzae protein Ax21 detection, undergoes cleavage, releasing the processed protein kinase Xa21 chain.</text>
</comment>
<evidence type="ECO:0000256" key="7">
    <source>
        <dbReference type="ARBA" id="ARBA00022527"/>
    </source>
</evidence>
<feature type="signal peptide" evidence="29">
    <location>
        <begin position="1"/>
        <end position="18"/>
    </location>
</feature>
<keyword evidence="18 28" id="KW-0472">Membrane</keyword>
<dbReference type="SUPFAM" id="SSF52058">
    <property type="entry name" value="L domain-like"/>
    <property type="match status" value="2"/>
</dbReference>
<dbReference type="InterPro" id="IPR013210">
    <property type="entry name" value="LRR_N_plant-typ"/>
</dbReference>
<organism evidence="31 32">
    <name type="scientific">Panicum virgatum</name>
    <name type="common">Blackwell switchgrass</name>
    <dbReference type="NCBI Taxonomy" id="38727"/>
    <lineage>
        <taxon>Eukaryota</taxon>
        <taxon>Viridiplantae</taxon>
        <taxon>Streptophyta</taxon>
        <taxon>Embryophyta</taxon>
        <taxon>Tracheophyta</taxon>
        <taxon>Spermatophyta</taxon>
        <taxon>Magnoliopsida</taxon>
        <taxon>Liliopsida</taxon>
        <taxon>Poales</taxon>
        <taxon>Poaceae</taxon>
        <taxon>PACMAD clade</taxon>
        <taxon>Panicoideae</taxon>
        <taxon>Panicodae</taxon>
        <taxon>Paniceae</taxon>
        <taxon>Panicinae</taxon>
        <taxon>Panicum</taxon>
        <taxon>Panicum sect. Hiantes</taxon>
    </lineage>
</organism>
<evidence type="ECO:0000256" key="24">
    <source>
        <dbReference type="ARBA" id="ARBA00056628"/>
    </source>
</evidence>
<dbReference type="PANTHER" id="PTHR48053:SF153">
    <property type="entry name" value="PROTEIN KINASE DOMAIN-CONTAINING PROTEIN"/>
    <property type="match status" value="1"/>
</dbReference>
<keyword evidence="7" id="KW-0723">Serine/threonine-protein kinase</keyword>
<dbReference type="PROSITE" id="PS50011">
    <property type="entry name" value="PROTEIN_KINASE_DOM"/>
    <property type="match status" value="1"/>
</dbReference>
<comment type="caution">
    <text evidence="31">The sequence shown here is derived from an EMBL/GenBank/DDBJ whole genome shotgun (WGS) entry which is preliminary data.</text>
</comment>
<dbReference type="CDD" id="cd14066">
    <property type="entry name" value="STKc_IRAK"/>
    <property type="match status" value="1"/>
</dbReference>
<comment type="catalytic activity">
    <reaction evidence="21">
        <text>L-threonyl-[protein] + ATP = O-phospho-L-threonyl-[protein] + ADP + H(+)</text>
        <dbReference type="Rhea" id="RHEA:46608"/>
        <dbReference type="Rhea" id="RHEA-COMP:11060"/>
        <dbReference type="Rhea" id="RHEA-COMP:11605"/>
        <dbReference type="ChEBI" id="CHEBI:15378"/>
        <dbReference type="ChEBI" id="CHEBI:30013"/>
        <dbReference type="ChEBI" id="CHEBI:30616"/>
        <dbReference type="ChEBI" id="CHEBI:61977"/>
        <dbReference type="ChEBI" id="CHEBI:456216"/>
        <dbReference type="EC" id="2.7.11.1"/>
    </reaction>
</comment>
<dbReference type="PROSITE" id="PS51450">
    <property type="entry name" value="LRR"/>
    <property type="match status" value="1"/>
</dbReference>
<evidence type="ECO:0000256" key="14">
    <source>
        <dbReference type="ARBA" id="ARBA00022741"/>
    </source>
</evidence>
<evidence type="ECO:0000256" key="15">
    <source>
        <dbReference type="ARBA" id="ARBA00022777"/>
    </source>
</evidence>
<comment type="function">
    <text evidence="24">The processed protein kinase Xa21 chain released by protein cleavage after X.oryzae pv. oryzae protein Ax21 detection translocates into the nucleus where it can bind and regulate WRKY62, a transcription factor. Confers resistance to the bacterial pathogen X.oryzae pv. oryzae (Xoo).</text>
</comment>
<dbReference type="Pfam" id="PF23598">
    <property type="entry name" value="LRR_14"/>
    <property type="match status" value="1"/>
</dbReference>
<comment type="catalytic activity">
    <reaction evidence="22">
        <text>L-seryl-[protein] + ATP = O-phospho-L-seryl-[protein] + ADP + H(+)</text>
        <dbReference type="Rhea" id="RHEA:17989"/>
        <dbReference type="Rhea" id="RHEA-COMP:9863"/>
        <dbReference type="Rhea" id="RHEA-COMP:11604"/>
        <dbReference type="ChEBI" id="CHEBI:15378"/>
        <dbReference type="ChEBI" id="CHEBI:29999"/>
        <dbReference type="ChEBI" id="CHEBI:30616"/>
        <dbReference type="ChEBI" id="CHEBI:83421"/>
        <dbReference type="ChEBI" id="CHEBI:456216"/>
        <dbReference type="EC" id="2.7.11.1"/>
    </reaction>
</comment>
<dbReference type="InterPro" id="IPR008271">
    <property type="entry name" value="Ser/Thr_kinase_AS"/>
</dbReference>
<comment type="similarity">
    <text evidence="4">Belongs to the protein kinase superfamily. Ser/Thr protein kinase family.</text>
</comment>
<evidence type="ECO:0000256" key="8">
    <source>
        <dbReference type="ARBA" id="ARBA00022553"/>
    </source>
</evidence>
<keyword evidence="12 29" id="KW-0732">Signal</keyword>
<dbReference type="Pfam" id="PF00560">
    <property type="entry name" value="LRR_1"/>
    <property type="match status" value="5"/>
</dbReference>
<dbReference type="Gene3D" id="1.10.510.10">
    <property type="entry name" value="Transferase(Phosphotransferase) domain 1"/>
    <property type="match status" value="1"/>
</dbReference>
<dbReference type="InterPro" id="IPR001611">
    <property type="entry name" value="Leu-rich_rpt"/>
</dbReference>
<keyword evidence="17 28" id="KW-1133">Transmembrane helix</keyword>
<sequence>MVLFLEHLLLAFVSLACCTTSMTQTSLFLAAHAASTSNSSDHLALMAFKSQVSSDPSRALATWGNRSVPMCQWQGVSCGLKGRRHGRVVVLDLGELDLVGTVTPALGNLTYLRLLNLSSNHFHGILPPELRNLYDLEDLQLSYNSIEGKIPPSLSNCSHLVNISINDNKLQGLIPGEFGSLHNLQILHLESNALTGTIPSSIGNLVNLRYLDLTFNNLTGEIPAEIGNLVSLGELDLGYNLFYGSIPASLGNLSALTVLTIPNNNLEHIPPLQGLSSLQILELASNKLTGNIPSWLGNLSSLVYLSLKYNSLVGQIPESLGNLELLQILSLSVNNLSGSVPQSIGNLHDLTELYLSKNALEGSLPHAMFNLSSLELLLLDFNNFTGDFPPDMGSKLPSLKLLFASINQFQGSLPSSICNASMLQVIEIVTTFMSGTIPQCLGTHQENLSVVLLAGSNFESRNDADWGFLAGLTNSSKMRRLVLGSNKLEGVLPNSIGNLSTRMELLSIGDNKITGAIPEGIGNLINLSELDMEYNMLASTIPASLSKLKKLNKLSLSNNALSGPIPVALGNLTKLSTLILSNNAIRGAIPSSLSNCPLEKLDLSNNNLSGPIPKELFFISTLSKSMNLAHNSLSGPFPSEVGNLKNLNEIDLSNNIISGEIPASIGECQSLEHLNVSVNMLQGTIPTSLGNLRGLLVVDLSYNNLSGTIPEILGKLPGLSSLNLSFNKLQGGVPKDGVFLNATAISITGNDGLCGGIPQLKLPPCSIHSSKRPSREVAIIVSVCSAFLFVAIFALALSFYRKTQKTKENLQRPAIDEQHQYVRVSYVELANATDGFSSENLIGAGSFGSVYKGRMRGNGRHVAVAVKVLNLMQRGATRSFIAECETLRCARHRNLVKILTVCSSIDFQGREFKALVYEFLPNGNLDQWLHQPILEDGEHEALDLIGRLHIAIDVASTLDYLHQYKPTPIIHCDLKPSNILLDSDMVAHVGDFGLARFLHQDTNQSSGWASMRGSIGYAAPEYGLGNEVSTHGDVYSYGILLLEMFTGKRPMDSEFGEAIGLHKYVQMAFPDRVSSIVDQQLLTETENKEASISYSGSIRDMRISCIASILQVGIFCSHETPADRPPIGDALKELQAIRDRFHKHLPSSLVKEHHEKSTDTSQEFSSA</sequence>
<evidence type="ECO:0000256" key="4">
    <source>
        <dbReference type="ARBA" id="ARBA00008684"/>
    </source>
</evidence>
<dbReference type="InterPro" id="IPR017441">
    <property type="entry name" value="Protein_kinase_ATP_BS"/>
</dbReference>
<dbReference type="FunFam" id="3.30.200.20:FF:000432">
    <property type="entry name" value="LRR receptor-like serine/threonine-protein kinase EFR"/>
    <property type="match status" value="1"/>
</dbReference>
<feature type="domain" description="Protein kinase" evidence="30">
    <location>
        <begin position="836"/>
        <end position="1145"/>
    </location>
</feature>
<dbReference type="PROSITE" id="PS00108">
    <property type="entry name" value="PROTEIN_KINASE_ST"/>
    <property type="match status" value="1"/>
</dbReference>
<evidence type="ECO:0000256" key="21">
    <source>
        <dbReference type="ARBA" id="ARBA00047899"/>
    </source>
</evidence>
<evidence type="ECO:0000256" key="25">
    <source>
        <dbReference type="ARBA" id="ARBA00072040"/>
    </source>
</evidence>
<dbReference type="PRINTS" id="PR00019">
    <property type="entry name" value="LEURICHRPT"/>
</dbReference>
<dbReference type="GO" id="GO:0005524">
    <property type="term" value="F:ATP binding"/>
    <property type="evidence" value="ECO:0007669"/>
    <property type="project" value="UniProtKB-UniRule"/>
</dbReference>
<dbReference type="FunFam" id="3.80.10.10:FF:000288">
    <property type="entry name" value="LRR receptor-like serine/threonine-protein kinase EFR"/>
    <property type="match status" value="1"/>
</dbReference>
<dbReference type="SMART" id="SM00220">
    <property type="entry name" value="S_TKc"/>
    <property type="match status" value="1"/>
</dbReference>
<feature type="region of interest" description="Disordered" evidence="27">
    <location>
        <begin position="1148"/>
        <end position="1167"/>
    </location>
</feature>
<dbReference type="InterPro" id="IPR011009">
    <property type="entry name" value="Kinase-like_dom_sf"/>
</dbReference>
<reference evidence="31" key="1">
    <citation type="submission" date="2020-05" db="EMBL/GenBank/DDBJ databases">
        <title>WGS assembly of Panicum virgatum.</title>
        <authorList>
            <person name="Lovell J.T."/>
            <person name="Jenkins J."/>
            <person name="Shu S."/>
            <person name="Juenger T.E."/>
            <person name="Schmutz J."/>
        </authorList>
    </citation>
    <scope>NUCLEOTIDE SEQUENCE</scope>
    <source>
        <strain evidence="31">AP13</strain>
    </source>
</reference>
<dbReference type="SUPFAM" id="SSF56112">
    <property type="entry name" value="Protein kinase-like (PK-like)"/>
    <property type="match status" value="1"/>
</dbReference>
<dbReference type="SMART" id="SM00369">
    <property type="entry name" value="LRR_TYP"/>
    <property type="match status" value="13"/>
</dbReference>
<dbReference type="GO" id="GO:0005886">
    <property type="term" value="C:plasma membrane"/>
    <property type="evidence" value="ECO:0007669"/>
    <property type="project" value="UniProtKB-SubCell"/>
</dbReference>
<dbReference type="EC" id="2.7.11.1" evidence="5"/>
<dbReference type="PROSITE" id="PS00107">
    <property type="entry name" value="PROTEIN_KINASE_ATP"/>
    <property type="match status" value="1"/>
</dbReference>
<accession>A0A8T0V8F1</accession>
<evidence type="ECO:0000256" key="2">
    <source>
        <dbReference type="ARBA" id="ARBA00004389"/>
    </source>
</evidence>
<evidence type="ECO:0000256" key="16">
    <source>
        <dbReference type="ARBA" id="ARBA00022840"/>
    </source>
</evidence>
<dbReference type="Pfam" id="PF07714">
    <property type="entry name" value="PK_Tyr_Ser-Thr"/>
    <property type="match status" value="1"/>
</dbReference>
<name>A0A8T0V8F1_PANVG</name>
<evidence type="ECO:0000256" key="6">
    <source>
        <dbReference type="ARBA" id="ARBA00022475"/>
    </source>
</evidence>
<feature type="transmembrane region" description="Helical" evidence="28">
    <location>
        <begin position="777"/>
        <end position="800"/>
    </location>
</feature>
<evidence type="ECO:0000256" key="26">
    <source>
        <dbReference type="PROSITE-ProRule" id="PRU10141"/>
    </source>
</evidence>
<protein>
    <recommendedName>
        <fullName evidence="25">Receptor kinase-like protein Xa21</fullName>
        <ecNumber evidence="5">2.7.11.1</ecNumber>
    </recommendedName>
</protein>
<feature type="binding site" evidence="26">
    <location>
        <position position="867"/>
    </location>
    <ligand>
        <name>ATP</name>
        <dbReference type="ChEBI" id="CHEBI:30616"/>
    </ligand>
</feature>
<evidence type="ECO:0000256" key="22">
    <source>
        <dbReference type="ARBA" id="ARBA00048679"/>
    </source>
</evidence>
<evidence type="ECO:0000256" key="1">
    <source>
        <dbReference type="ARBA" id="ARBA00004162"/>
    </source>
</evidence>
<keyword evidence="15" id="KW-0418">Kinase</keyword>
<comment type="subcellular location">
    <subcellularLocation>
        <location evidence="1">Cell membrane</location>
        <topology evidence="1">Single-pass membrane protein</topology>
    </subcellularLocation>
    <subcellularLocation>
        <location evidence="2">Endoplasmic reticulum membrane</location>
        <topology evidence="2">Single-pass membrane protein</topology>
    </subcellularLocation>
    <subcellularLocation>
        <location evidence="3">Membrane</location>
        <topology evidence="3">Single-pass type I membrane protein</topology>
    </subcellularLocation>
</comment>
<evidence type="ECO:0000256" key="10">
    <source>
        <dbReference type="ARBA" id="ARBA00022679"/>
    </source>
</evidence>
<evidence type="ECO:0000313" key="32">
    <source>
        <dbReference type="Proteomes" id="UP000823388"/>
    </source>
</evidence>
<evidence type="ECO:0000256" key="27">
    <source>
        <dbReference type="SAM" id="MobiDB-lite"/>
    </source>
</evidence>
<dbReference type="PANTHER" id="PTHR48053">
    <property type="entry name" value="LEUCINE RICH REPEAT FAMILY PROTEIN, EXPRESSED"/>
    <property type="match status" value="1"/>
</dbReference>
<evidence type="ECO:0000256" key="12">
    <source>
        <dbReference type="ARBA" id="ARBA00022729"/>
    </source>
</evidence>
<feature type="chain" id="PRO_5036274870" description="Receptor kinase-like protein Xa21" evidence="29">
    <location>
        <begin position="19"/>
        <end position="1167"/>
    </location>
</feature>
<keyword evidence="16 26" id="KW-0067">ATP-binding</keyword>
<evidence type="ECO:0000256" key="20">
    <source>
        <dbReference type="ARBA" id="ARBA00023180"/>
    </source>
</evidence>
<evidence type="ECO:0000256" key="3">
    <source>
        <dbReference type="ARBA" id="ARBA00004479"/>
    </source>
</evidence>
<evidence type="ECO:0000256" key="11">
    <source>
        <dbReference type="ARBA" id="ARBA00022692"/>
    </source>
</evidence>
<dbReference type="FunFam" id="3.80.10.10:FF:000627">
    <property type="entry name" value="Probable leucine-rich repeat receptor-like protein kinase At2g33170"/>
    <property type="match status" value="1"/>
</dbReference>
<keyword evidence="32" id="KW-1185">Reference proteome</keyword>
<gene>
    <name evidence="31" type="ORF">PVAP13_3KG540100</name>
</gene>
<dbReference type="InterPro" id="IPR051716">
    <property type="entry name" value="Plant_RL_S/T_kinase"/>
</dbReference>
<dbReference type="GO" id="GO:0004674">
    <property type="term" value="F:protein serine/threonine kinase activity"/>
    <property type="evidence" value="ECO:0007669"/>
    <property type="project" value="UniProtKB-KW"/>
</dbReference>
<evidence type="ECO:0000256" key="28">
    <source>
        <dbReference type="SAM" id="Phobius"/>
    </source>
</evidence>
<keyword evidence="8" id="KW-0597">Phosphoprotein</keyword>
<evidence type="ECO:0000256" key="17">
    <source>
        <dbReference type="ARBA" id="ARBA00022989"/>
    </source>
</evidence>
<dbReference type="FunFam" id="3.80.10.10:FF:000095">
    <property type="entry name" value="LRR receptor-like serine/threonine-protein kinase GSO1"/>
    <property type="match status" value="1"/>
</dbReference>
<evidence type="ECO:0000256" key="5">
    <source>
        <dbReference type="ARBA" id="ARBA00012513"/>
    </source>
</evidence>
<dbReference type="AlphaFoldDB" id="A0A8T0V8F1"/>
<dbReference type="Gene3D" id="3.80.10.10">
    <property type="entry name" value="Ribonuclease Inhibitor"/>
    <property type="match status" value="6"/>
</dbReference>
<evidence type="ECO:0000313" key="31">
    <source>
        <dbReference type="EMBL" id="KAG2630647.1"/>
    </source>
</evidence>
<keyword evidence="9" id="KW-0433">Leucine-rich repeat</keyword>
<keyword evidence="20" id="KW-0325">Glycoprotein</keyword>